<feature type="domain" description="VASt" evidence="9">
    <location>
        <begin position="795"/>
        <end position="987"/>
    </location>
</feature>
<evidence type="ECO:0000256" key="7">
    <source>
        <dbReference type="SAM" id="Phobius"/>
    </source>
</evidence>
<feature type="transmembrane region" description="Helical" evidence="7">
    <location>
        <begin position="1121"/>
        <end position="1139"/>
    </location>
</feature>
<accession>A0AAV5S2V0</accession>
<dbReference type="InterPro" id="IPR031968">
    <property type="entry name" value="VASt"/>
</dbReference>
<evidence type="ECO:0000313" key="10">
    <source>
        <dbReference type="EMBL" id="GMM57341.1"/>
    </source>
</evidence>
<keyword evidence="2 7" id="KW-0812">Transmembrane</keyword>
<feature type="domain" description="PH" evidence="8">
    <location>
        <begin position="341"/>
        <end position="449"/>
    </location>
</feature>
<dbReference type="Pfam" id="PF16016">
    <property type="entry name" value="VASt"/>
    <property type="match status" value="1"/>
</dbReference>
<evidence type="ECO:0000259" key="9">
    <source>
        <dbReference type="PROSITE" id="PS51778"/>
    </source>
</evidence>
<name>A0AAV5S2V0_MAUHU</name>
<dbReference type="Gene3D" id="2.30.29.30">
    <property type="entry name" value="Pleckstrin-homology domain (PH domain)/Phosphotyrosine-binding domain (PTB)"/>
    <property type="match status" value="1"/>
</dbReference>
<dbReference type="Pfam" id="PF00169">
    <property type="entry name" value="PH"/>
    <property type="match status" value="1"/>
</dbReference>
<dbReference type="InterPro" id="IPR027267">
    <property type="entry name" value="AH/BAR_dom_sf"/>
</dbReference>
<feature type="region of interest" description="Disordered" evidence="6">
    <location>
        <begin position="1"/>
        <end position="30"/>
    </location>
</feature>
<evidence type="ECO:0000259" key="8">
    <source>
        <dbReference type="PROSITE" id="PS50003"/>
    </source>
</evidence>
<dbReference type="PROSITE" id="PS51778">
    <property type="entry name" value="VAST"/>
    <property type="match status" value="1"/>
</dbReference>
<comment type="subcellular location">
    <subcellularLocation>
        <location evidence="5">Endomembrane system</location>
        <topology evidence="5">Single-pass membrane protein</topology>
    </subcellularLocation>
    <subcellularLocation>
        <location evidence="1">Endoplasmic reticulum membrane</location>
    </subcellularLocation>
</comment>
<evidence type="ECO:0000256" key="5">
    <source>
        <dbReference type="ARBA" id="ARBA00037847"/>
    </source>
</evidence>
<feature type="transmembrane region" description="Helical" evidence="7">
    <location>
        <begin position="1099"/>
        <end position="1115"/>
    </location>
</feature>
<proteinExistence type="predicted"/>
<keyword evidence="4 7" id="KW-0472">Membrane</keyword>
<reference evidence="10 11" key="1">
    <citation type="journal article" date="2023" name="Elife">
        <title>Identification of key yeast species and microbe-microbe interactions impacting larval growth of Drosophila in the wild.</title>
        <authorList>
            <person name="Mure A."/>
            <person name="Sugiura Y."/>
            <person name="Maeda R."/>
            <person name="Honda K."/>
            <person name="Sakurai N."/>
            <person name="Takahashi Y."/>
            <person name="Watada M."/>
            <person name="Katoh T."/>
            <person name="Gotoh A."/>
            <person name="Gotoh Y."/>
            <person name="Taniguchi I."/>
            <person name="Nakamura K."/>
            <person name="Hayashi T."/>
            <person name="Katayama T."/>
            <person name="Uemura T."/>
            <person name="Hattori Y."/>
        </authorList>
    </citation>
    <scope>NUCLEOTIDE SEQUENCE [LARGE SCALE GENOMIC DNA]</scope>
    <source>
        <strain evidence="10 11">KH-74</strain>
    </source>
</reference>
<evidence type="ECO:0000256" key="3">
    <source>
        <dbReference type="ARBA" id="ARBA00022989"/>
    </source>
</evidence>
<dbReference type="GO" id="GO:0005789">
    <property type="term" value="C:endoplasmic reticulum membrane"/>
    <property type="evidence" value="ECO:0007669"/>
    <property type="project" value="UniProtKB-SubCell"/>
</dbReference>
<gene>
    <name evidence="10" type="ORF">DAKH74_039570</name>
</gene>
<protein>
    <submittedName>
        <fullName evidence="10">Uncharacterized protein</fullName>
    </submittedName>
</protein>
<comment type="caution">
    <text evidence="10">The sequence shown here is derived from an EMBL/GenBank/DDBJ whole genome shotgun (WGS) entry which is preliminary data.</text>
</comment>
<dbReference type="InterPro" id="IPR011993">
    <property type="entry name" value="PH-like_dom_sf"/>
</dbReference>
<dbReference type="PROSITE" id="PS50003">
    <property type="entry name" value="PH_DOMAIN"/>
    <property type="match status" value="1"/>
</dbReference>
<dbReference type="EMBL" id="BTGD01000011">
    <property type="protein sequence ID" value="GMM57341.1"/>
    <property type="molecule type" value="Genomic_DNA"/>
</dbReference>
<feature type="compositionally biased region" description="Low complexity" evidence="6">
    <location>
        <begin position="16"/>
        <end position="25"/>
    </location>
</feature>
<dbReference type="SUPFAM" id="SSF103657">
    <property type="entry name" value="BAR/IMD domain-like"/>
    <property type="match status" value="1"/>
</dbReference>
<dbReference type="Proteomes" id="UP001377567">
    <property type="component" value="Unassembled WGS sequence"/>
</dbReference>
<keyword evidence="11" id="KW-1185">Reference proteome</keyword>
<dbReference type="PANTHER" id="PTHR14248">
    <property type="entry name" value="CYCLIN Y, ISOFORM A"/>
    <property type="match status" value="1"/>
</dbReference>
<evidence type="ECO:0000256" key="4">
    <source>
        <dbReference type="ARBA" id="ARBA00023136"/>
    </source>
</evidence>
<evidence type="ECO:0000256" key="6">
    <source>
        <dbReference type="SAM" id="MobiDB-lite"/>
    </source>
</evidence>
<dbReference type="InterPro" id="IPR001849">
    <property type="entry name" value="PH_domain"/>
</dbReference>
<evidence type="ECO:0000256" key="2">
    <source>
        <dbReference type="ARBA" id="ARBA00022692"/>
    </source>
</evidence>
<evidence type="ECO:0000313" key="11">
    <source>
        <dbReference type="Proteomes" id="UP001377567"/>
    </source>
</evidence>
<evidence type="ECO:0000256" key="1">
    <source>
        <dbReference type="ARBA" id="ARBA00004586"/>
    </source>
</evidence>
<keyword evidence="3 7" id="KW-1133">Transmembrane helix</keyword>
<dbReference type="SMART" id="SM00233">
    <property type="entry name" value="PH"/>
    <property type="match status" value="1"/>
</dbReference>
<dbReference type="SUPFAM" id="SSF50729">
    <property type="entry name" value="PH domain-like"/>
    <property type="match status" value="1"/>
</dbReference>
<organism evidence="10 11">
    <name type="scientific">Maudiozyma humilis</name>
    <name type="common">Sour dough yeast</name>
    <name type="synonym">Kazachstania humilis</name>
    <dbReference type="NCBI Taxonomy" id="51915"/>
    <lineage>
        <taxon>Eukaryota</taxon>
        <taxon>Fungi</taxon>
        <taxon>Dikarya</taxon>
        <taxon>Ascomycota</taxon>
        <taxon>Saccharomycotina</taxon>
        <taxon>Saccharomycetes</taxon>
        <taxon>Saccharomycetales</taxon>
        <taxon>Saccharomycetaceae</taxon>
        <taxon>Maudiozyma</taxon>
    </lineage>
</organism>
<dbReference type="Gene3D" id="1.20.1270.60">
    <property type="entry name" value="Arfaptin homology (AH) domain/BAR domain"/>
    <property type="match status" value="1"/>
</dbReference>
<sequence length="1288" mass="147563">MSSVKSPAKSGAANESISSGSTSTSNQGKMKIETGETAASKTTSYMQVVTSAFNEAIIDSPSFRSSLNYYHTKVTELQEWLGGTLTFIEDKYSGPTSDFRKVQRVLLRKLLPNPTLLSNGLVSSQSQAPLVAESFQKNYSEFISTLEGVMVLQEDTYSQTLVDLQVGAIEPYLAKKAKFDQCQAAYDKAILQSLAQSSGTSNMKPANLKDEEERIFVLHKEYLEASFTVIWAVVTLRMSLDKFMVELMGQFNKKNVYTFKEDGKKLNLSPVINHHFQSYFRWVKGSMESFKSLHDKMSLTKDAVFRKIIKDASPSDDQKDYVMPDLRQMLKMSPSSYMNRPIRKNGWLLMKTTMPNSSTDIWVKRWCSVENFVFGLFLLSPNRSYVEETDKFGINLVTLQYPVSSNRRFCFSLEIKRRTANVAPMVVTFQAKNSRQLKEWLQAFTRSKLKFNEAIKDKNNKEETECGYKRFSPRFIEFSSSSNTYYDKLLTTRDSQTISLIDALKDILKPEQITDTIEQKSQSHKAVSAPAPTQLTPLALLAGPFRLKSHRMFDAIQANIWGLNPLNQYGSISSRPDDPAPEGNYSKPKKIIFPKNYTDELKITYIHFKTLYESINYNFSPKYLSHVNEFVLLKYGFFWSMGQGQTFMAVSFLTKKFIYNYLSAGGLFHLSRLKLSTFKGADYRDSVKDVVVLRGEKNKNIRLDVSQCDYKALASKLQYVIEMNVTNQDKSVDEILSKFNKIDQVFKDIAQKEEIINDQSTNKLIKAEYNLGKTFWTMDPSAEDLKNRIYEIKTQYSKSYVRSYNIPSKALLHIMFGDNSTVFPNALFLADKESNYNKCRYWREIQDENGKVELERTIEFKQNRTNNFVTDKDVFISTKQRITEMVENRYYQIEQEPLILDIAFCRPLKLTILYLITESLTSDNDAATKLQLASKSCRLYVHYKLEYLNKGTTCFTEKYVKRLIVNVSDIEFVMLRKSIHYYIEKIGPHGQIAKAIQLGGLLGVSMDDKIKYENNESIPNTEDLQLSDVTVTNDASSEKTSGDMDVGSGVIGLSNEPKSTKLDPKLLPIKFDNPPTVRYDFALLIRVSLMALIYRSMNAVFILLRLLILGVTLAVQCVKCVNYYLLIGLIVSILINMYLSARSTISYWSVQKANSIFDDALSSTGNAKVNKSITIDDLDILTNYLANSENDVVFGKYKEISRSEQNKFRRTRSEIGNKRNDLLVELKVLQSMEKELVQGDYRSFLMNEIQNCKQVTVEYPLIWEEDEELQKYCNLCREEYNNIGINLV</sequence>